<evidence type="ECO:0000256" key="8">
    <source>
        <dbReference type="PIRSR" id="PIRSR600821-50"/>
    </source>
</evidence>
<dbReference type="PANTHER" id="PTHR30511">
    <property type="entry name" value="ALANINE RACEMASE"/>
    <property type="match status" value="1"/>
</dbReference>
<dbReference type="InterPro" id="IPR020622">
    <property type="entry name" value="Ala_racemase_pyridoxalP-BS"/>
</dbReference>
<dbReference type="GO" id="GO:0030632">
    <property type="term" value="P:D-alanine biosynthetic process"/>
    <property type="evidence" value="ECO:0007669"/>
    <property type="project" value="UniProtKB-UniRule"/>
</dbReference>
<reference evidence="11 12" key="1">
    <citation type="submission" date="2019-06" db="EMBL/GenBank/DDBJ databases">
        <title>Sequencing the genomes of 1000 actinobacteria strains.</title>
        <authorList>
            <person name="Klenk H.-P."/>
        </authorList>
    </citation>
    <scope>NUCLEOTIDE SEQUENCE [LARGE SCALE GENOMIC DNA]</scope>
    <source>
        <strain evidence="11 12">DSM 12335</strain>
    </source>
</reference>
<feature type="domain" description="Alanine racemase C-terminal" evidence="10">
    <location>
        <begin position="272"/>
        <end position="399"/>
    </location>
</feature>
<evidence type="ECO:0000256" key="4">
    <source>
        <dbReference type="ARBA" id="ARBA00022898"/>
    </source>
</evidence>
<proteinExistence type="inferred from homology"/>
<feature type="binding site" evidence="7 9">
    <location>
        <position position="341"/>
    </location>
    <ligand>
        <name>substrate</name>
    </ligand>
</feature>
<dbReference type="FunFam" id="3.20.20.10:FF:000002">
    <property type="entry name" value="Alanine racemase"/>
    <property type="match status" value="1"/>
</dbReference>
<dbReference type="GO" id="GO:0008784">
    <property type="term" value="F:alanine racemase activity"/>
    <property type="evidence" value="ECO:0007669"/>
    <property type="project" value="UniProtKB-UniRule"/>
</dbReference>
<sequence>MNATPPTPEPQQTGEHPVVLRHPAEVRIDLDAIAANVGELRRRAGAADLMAVVKADAYGHGLVPSARAALAGGAGWLGVAQLQEALALRAAGITAPVLSWLHAPGMDFAPALTAGIDLAASAPWTLDAVLEAARATGETARVHLKVDTGLGRNGAFLADAGARHTDWQILVDHARRLEAEGAVRVVGIFTHFAYADAPGHPTVRHQQEAFADAVAIAERAGLTPEVRHMSNSAATLTTPESAWDLVRPGLSVYGLSPAPEIGTPEQLGLVPAMTAVARAAVVKRVPGGQGVSYGHTYTTPGPTTLVDIPLGYADGVPRHASNRASVLVEGERRRIAGRVCMDQFVVDVGDLPVRAGDEVVLFGPGTAGEPTAQDWAESVGTINYEIVTRFGPRVPRVYVGSAAASAAVQSGAEG</sequence>
<dbReference type="GO" id="GO:0030170">
    <property type="term" value="F:pyridoxal phosphate binding"/>
    <property type="evidence" value="ECO:0007669"/>
    <property type="project" value="UniProtKB-UniRule"/>
</dbReference>
<dbReference type="SUPFAM" id="SSF51419">
    <property type="entry name" value="PLP-binding barrel"/>
    <property type="match status" value="1"/>
</dbReference>
<keyword evidence="12" id="KW-1185">Reference proteome</keyword>
<dbReference type="HAMAP" id="MF_01201">
    <property type="entry name" value="Ala_racemase"/>
    <property type="match status" value="1"/>
</dbReference>
<accession>A0A542YVA7</accession>
<feature type="active site" description="Proton acceptor; specific for L-alanine" evidence="7">
    <location>
        <position position="293"/>
    </location>
</feature>
<comment type="caution">
    <text evidence="11">The sequence shown here is derived from an EMBL/GenBank/DDBJ whole genome shotgun (WGS) entry which is preliminary data.</text>
</comment>
<evidence type="ECO:0000256" key="3">
    <source>
        <dbReference type="ARBA" id="ARBA00013089"/>
    </source>
</evidence>
<dbReference type="FunFam" id="2.40.37.10:FF:000015">
    <property type="entry name" value="Alanine racemase"/>
    <property type="match status" value="1"/>
</dbReference>
<comment type="catalytic activity">
    <reaction evidence="1 7">
        <text>L-alanine = D-alanine</text>
        <dbReference type="Rhea" id="RHEA:20249"/>
        <dbReference type="ChEBI" id="CHEBI:57416"/>
        <dbReference type="ChEBI" id="CHEBI:57972"/>
        <dbReference type="EC" id="5.1.1.1"/>
    </reaction>
</comment>
<dbReference type="Gene3D" id="3.20.20.10">
    <property type="entry name" value="Alanine racemase"/>
    <property type="match status" value="1"/>
</dbReference>
<evidence type="ECO:0000256" key="1">
    <source>
        <dbReference type="ARBA" id="ARBA00000316"/>
    </source>
</evidence>
<dbReference type="UniPathway" id="UPA00042">
    <property type="reaction ID" value="UER00497"/>
</dbReference>
<dbReference type="AlphaFoldDB" id="A0A542YVA7"/>
<dbReference type="SUPFAM" id="SSF50621">
    <property type="entry name" value="Alanine racemase C-terminal domain-like"/>
    <property type="match status" value="1"/>
</dbReference>
<dbReference type="GO" id="GO:0005829">
    <property type="term" value="C:cytosol"/>
    <property type="evidence" value="ECO:0007669"/>
    <property type="project" value="TreeGrafter"/>
</dbReference>
<feature type="modified residue" description="N6-(pyridoxal phosphate)lysine" evidence="7 8">
    <location>
        <position position="54"/>
    </location>
</feature>
<feature type="active site" description="Proton acceptor; specific for D-alanine" evidence="7">
    <location>
        <position position="54"/>
    </location>
</feature>
<comment type="cofactor">
    <cofactor evidence="2 7 8">
        <name>pyridoxal 5'-phosphate</name>
        <dbReference type="ChEBI" id="CHEBI:597326"/>
    </cofactor>
</comment>
<dbReference type="PRINTS" id="PR00992">
    <property type="entry name" value="ALARACEMASE"/>
</dbReference>
<gene>
    <name evidence="11" type="ORF">FB467_3187</name>
</gene>
<evidence type="ECO:0000256" key="2">
    <source>
        <dbReference type="ARBA" id="ARBA00001933"/>
    </source>
</evidence>
<dbReference type="InterPro" id="IPR009006">
    <property type="entry name" value="Ala_racemase/Decarboxylase_C"/>
</dbReference>
<dbReference type="CDD" id="cd00430">
    <property type="entry name" value="PLPDE_III_AR"/>
    <property type="match status" value="1"/>
</dbReference>
<organism evidence="11 12">
    <name type="scientific">Ornithinicoccus hortensis</name>
    <dbReference type="NCBI Taxonomy" id="82346"/>
    <lineage>
        <taxon>Bacteria</taxon>
        <taxon>Bacillati</taxon>
        <taxon>Actinomycetota</taxon>
        <taxon>Actinomycetes</taxon>
        <taxon>Micrococcales</taxon>
        <taxon>Intrasporangiaceae</taxon>
        <taxon>Ornithinicoccus</taxon>
    </lineage>
</organism>
<keyword evidence="4 7" id="KW-0663">Pyridoxal phosphate</keyword>
<dbReference type="InterPro" id="IPR000821">
    <property type="entry name" value="Ala_racemase"/>
</dbReference>
<comment type="similarity">
    <text evidence="7">Belongs to the alanine racemase family.</text>
</comment>
<name>A0A542YVA7_9MICO</name>
<evidence type="ECO:0000256" key="5">
    <source>
        <dbReference type="ARBA" id="ARBA00023235"/>
    </source>
</evidence>
<evidence type="ECO:0000256" key="9">
    <source>
        <dbReference type="PIRSR" id="PIRSR600821-52"/>
    </source>
</evidence>
<dbReference type="Pfam" id="PF00842">
    <property type="entry name" value="Ala_racemase_C"/>
    <property type="match status" value="1"/>
</dbReference>
<dbReference type="InterPro" id="IPR001608">
    <property type="entry name" value="Ala_racemase_N"/>
</dbReference>
<dbReference type="EC" id="5.1.1.1" evidence="3 7"/>
<dbReference type="EMBL" id="VFOP01000001">
    <property type="protein sequence ID" value="TQL52019.1"/>
    <property type="molecule type" value="Genomic_DNA"/>
</dbReference>
<comment type="pathway">
    <text evidence="7">Amino-acid biosynthesis; D-alanine biosynthesis; D-alanine from L-alanine: step 1/1.</text>
</comment>
<comment type="function">
    <text evidence="7">Catalyzes the interconversion of L-alanine and D-alanine. May also act on other amino acids.</text>
</comment>
<feature type="binding site" evidence="7 9">
    <location>
        <position position="152"/>
    </location>
    <ligand>
        <name>substrate</name>
    </ligand>
</feature>
<evidence type="ECO:0000313" key="12">
    <source>
        <dbReference type="Proteomes" id="UP000319516"/>
    </source>
</evidence>
<dbReference type="GO" id="GO:0009252">
    <property type="term" value="P:peptidoglycan biosynthetic process"/>
    <property type="evidence" value="ECO:0007669"/>
    <property type="project" value="TreeGrafter"/>
</dbReference>
<evidence type="ECO:0000256" key="7">
    <source>
        <dbReference type="HAMAP-Rule" id="MF_01201"/>
    </source>
</evidence>
<dbReference type="InterPro" id="IPR029066">
    <property type="entry name" value="PLP-binding_barrel"/>
</dbReference>
<dbReference type="PROSITE" id="PS00395">
    <property type="entry name" value="ALANINE_RACEMASE"/>
    <property type="match status" value="1"/>
</dbReference>
<dbReference type="Proteomes" id="UP000319516">
    <property type="component" value="Unassembled WGS sequence"/>
</dbReference>
<keyword evidence="5 7" id="KW-0413">Isomerase</keyword>
<dbReference type="NCBIfam" id="TIGR00492">
    <property type="entry name" value="alr"/>
    <property type="match status" value="1"/>
</dbReference>
<evidence type="ECO:0000259" key="10">
    <source>
        <dbReference type="SMART" id="SM01005"/>
    </source>
</evidence>
<evidence type="ECO:0000256" key="6">
    <source>
        <dbReference type="ARBA" id="ARBA00072221"/>
    </source>
</evidence>
<dbReference type="InterPro" id="IPR011079">
    <property type="entry name" value="Ala_racemase_C"/>
</dbReference>
<evidence type="ECO:0000313" key="11">
    <source>
        <dbReference type="EMBL" id="TQL52019.1"/>
    </source>
</evidence>
<protein>
    <recommendedName>
        <fullName evidence="6 7">Alanine racemase</fullName>
        <ecNumber evidence="3 7">5.1.1.1</ecNumber>
    </recommendedName>
</protein>
<dbReference type="Gene3D" id="2.40.37.10">
    <property type="entry name" value="Lyase, Ornithine Decarboxylase, Chain A, domain 1"/>
    <property type="match status" value="1"/>
</dbReference>
<dbReference type="RefSeq" id="WP_141785948.1">
    <property type="nucleotide sequence ID" value="NZ_BAAAIK010000001.1"/>
</dbReference>
<dbReference type="OrthoDB" id="9813814at2"/>
<dbReference type="Pfam" id="PF01168">
    <property type="entry name" value="Ala_racemase_N"/>
    <property type="match status" value="1"/>
</dbReference>
<dbReference type="PANTHER" id="PTHR30511:SF0">
    <property type="entry name" value="ALANINE RACEMASE, CATABOLIC-RELATED"/>
    <property type="match status" value="1"/>
</dbReference>
<dbReference type="SMART" id="SM01005">
    <property type="entry name" value="Ala_racemase_C"/>
    <property type="match status" value="1"/>
</dbReference>